<proteinExistence type="predicted"/>
<keyword evidence="4" id="KW-1185">Reference proteome</keyword>
<dbReference type="EMBL" id="JBHUMD010000029">
    <property type="protein sequence ID" value="MFD2603503.1"/>
    <property type="molecule type" value="Genomic_DNA"/>
</dbReference>
<dbReference type="InterPro" id="IPR036465">
    <property type="entry name" value="vWFA_dom_sf"/>
</dbReference>
<feature type="domain" description="Aerotolerance regulator N-terminal" evidence="2">
    <location>
        <begin position="1"/>
        <end position="76"/>
    </location>
</feature>
<feature type="transmembrane region" description="Helical" evidence="1">
    <location>
        <begin position="6"/>
        <end position="24"/>
    </location>
</feature>
<dbReference type="Pfam" id="PF07584">
    <property type="entry name" value="BatA"/>
    <property type="match status" value="1"/>
</dbReference>
<dbReference type="InterPro" id="IPR029062">
    <property type="entry name" value="Class_I_gatase-like"/>
</dbReference>
<accession>A0ABW5NZK2</accession>
<name>A0ABW5NZK2_9FLAO</name>
<dbReference type="PANTHER" id="PTHR37464:SF1">
    <property type="entry name" value="BLL2463 PROTEIN"/>
    <property type="match status" value="1"/>
</dbReference>
<dbReference type="InterPro" id="IPR024163">
    <property type="entry name" value="Aerotolerance_reg_N"/>
</dbReference>
<comment type="caution">
    <text evidence="3">The sequence shown here is derived from an EMBL/GenBank/DDBJ whole genome shotgun (WGS) entry which is preliminary data.</text>
</comment>
<dbReference type="PANTHER" id="PTHR37464">
    <property type="entry name" value="BLL2463 PROTEIN"/>
    <property type="match status" value="1"/>
</dbReference>
<dbReference type="Proteomes" id="UP001597480">
    <property type="component" value="Unassembled WGS sequence"/>
</dbReference>
<evidence type="ECO:0000256" key="1">
    <source>
        <dbReference type="SAM" id="Phobius"/>
    </source>
</evidence>
<organism evidence="3 4">
    <name type="scientific">Flavobacterium suzhouense</name>
    <dbReference type="NCBI Taxonomy" id="1529638"/>
    <lineage>
        <taxon>Bacteria</taxon>
        <taxon>Pseudomonadati</taxon>
        <taxon>Bacteroidota</taxon>
        <taxon>Flavobacteriia</taxon>
        <taxon>Flavobacteriales</taxon>
        <taxon>Flavobacteriaceae</taxon>
        <taxon>Flavobacterium</taxon>
    </lineage>
</organism>
<dbReference type="InterPro" id="IPR011933">
    <property type="entry name" value="Double_TM_dom"/>
</dbReference>
<keyword evidence="1" id="KW-0812">Transmembrane</keyword>
<dbReference type="Gene3D" id="3.40.50.410">
    <property type="entry name" value="von Willebrand factor, type A domain"/>
    <property type="match status" value="1"/>
</dbReference>
<gene>
    <name evidence="3" type="ORF">ACFSR3_15670</name>
</gene>
<sequence>MQFKHPEILYFLFLLVIPILVHLFQLRRFQKEYFTNVRFLKELSIQTRKSSVIKKWLLLATRLLLLTFLIIAFAQPYFKAKDDNHKGNEMVILLDNSFSMQAKGSKGELLKRAVQDILENTPENQQFSLITNTNAWWDTDIKSIQKDLQNLKYSDASFRPDFLLTKAEAKNPHSGKDVVVITDAVNLDNKYISKFNSEAPVYFIVPEAENKANVAIDSIYISQVMDNFYEIKVDMEAFGDIENDIPISLYNGKSLSAKTLVKFDGNKKKSSTFTIPKKDFHGYVFINDNSLTYDNNYYFSISKPEKSNVIAIGDTAKNNFLSRIYTDDDFNFTSSELRTLDYNNLGKQDAIILNEIKDIPQALITTLKDFYAKGGNVVIIPASDSNLQNLNALLAAFGGNQFKNTNANERQITKIAFSHPLYATVFEKKTDNFQYPKVNTGFTLGGSALPVLSYDDQTPFLASISNKLGNVYVFTAAINKTNSNFQNSPLIVPTFYNMAQNSGKTGISAITIGENQSLLLDVLLSKDEVLTVKNETSDFIPMQQLLNNKVKLSFGDYPEEAGNFAIYKNDQNLKNISFNHTRTESNLALQNKALADDFTEADSVATVYNDIKSERTADELWKWFIIGTLLFLLTELLIQKFVK</sequence>
<dbReference type="NCBIfam" id="TIGR02226">
    <property type="entry name" value="two_anch"/>
    <property type="match status" value="1"/>
</dbReference>
<evidence type="ECO:0000313" key="4">
    <source>
        <dbReference type="Proteomes" id="UP001597480"/>
    </source>
</evidence>
<evidence type="ECO:0000313" key="3">
    <source>
        <dbReference type="EMBL" id="MFD2603503.1"/>
    </source>
</evidence>
<feature type="transmembrane region" description="Helical" evidence="1">
    <location>
        <begin position="56"/>
        <end position="78"/>
    </location>
</feature>
<keyword evidence="1" id="KW-0472">Membrane</keyword>
<keyword evidence="1" id="KW-1133">Transmembrane helix</keyword>
<dbReference type="SUPFAM" id="SSF52317">
    <property type="entry name" value="Class I glutamine amidotransferase-like"/>
    <property type="match status" value="1"/>
</dbReference>
<dbReference type="SUPFAM" id="SSF53300">
    <property type="entry name" value="vWA-like"/>
    <property type="match status" value="1"/>
</dbReference>
<protein>
    <submittedName>
        <fullName evidence="3">BatA domain-containing protein</fullName>
    </submittedName>
</protein>
<reference evidence="4" key="1">
    <citation type="journal article" date="2019" name="Int. J. Syst. Evol. Microbiol.">
        <title>The Global Catalogue of Microorganisms (GCM) 10K type strain sequencing project: providing services to taxonomists for standard genome sequencing and annotation.</title>
        <authorList>
            <consortium name="The Broad Institute Genomics Platform"/>
            <consortium name="The Broad Institute Genome Sequencing Center for Infectious Disease"/>
            <person name="Wu L."/>
            <person name="Ma J."/>
        </authorList>
    </citation>
    <scope>NUCLEOTIDE SEQUENCE [LARGE SCALE GENOMIC DNA]</scope>
    <source>
        <strain evidence="4">KCTC 42107</strain>
    </source>
</reference>
<dbReference type="RefSeq" id="WP_379822317.1">
    <property type="nucleotide sequence ID" value="NZ_JBHUMD010000029.1"/>
</dbReference>
<evidence type="ECO:0000259" key="2">
    <source>
        <dbReference type="Pfam" id="PF07584"/>
    </source>
</evidence>